<protein>
    <submittedName>
        <fullName evidence="2">NTP transferase domain-containing protein</fullName>
    </submittedName>
</protein>
<sequence length="204" mass="22225">MSEPSLIGLITAAGKSTRMGGFPKPLLTVERDRFVERLIAQYDRAGVEDIVVVLGHEAAEVRKRADLSGATVVENERYEDGMLSSVREGVREAQDRDADGLLLSPVDYPLIPTHAISAVIDAFSEQPAADVIQPTTDGGRGHPPLFAASTFDALLHDPATETEGARAVVYADDTDTREVAVDDERIFVDIDTPEEYWDAVKRFA</sequence>
<name>A0ABD6BN69_9EURY</name>
<keyword evidence="3" id="KW-1185">Reference proteome</keyword>
<proteinExistence type="predicted"/>
<dbReference type="Proteomes" id="UP001597139">
    <property type="component" value="Unassembled WGS sequence"/>
</dbReference>
<dbReference type="Gene3D" id="3.90.550.10">
    <property type="entry name" value="Spore Coat Polysaccharide Biosynthesis Protein SpsA, Chain A"/>
    <property type="match status" value="1"/>
</dbReference>
<dbReference type="InterPro" id="IPR025877">
    <property type="entry name" value="MobA-like_NTP_Trfase"/>
</dbReference>
<evidence type="ECO:0000313" key="3">
    <source>
        <dbReference type="Proteomes" id="UP001597139"/>
    </source>
</evidence>
<feature type="domain" description="MobA-like NTP transferase" evidence="1">
    <location>
        <begin position="8"/>
        <end position="170"/>
    </location>
</feature>
<gene>
    <name evidence="2" type="ORF">ACFSAU_03015</name>
</gene>
<evidence type="ECO:0000313" key="2">
    <source>
        <dbReference type="EMBL" id="MFD1566451.1"/>
    </source>
</evidence>
<comment type="caution">
    <text evidence="2">The sequence shown here is derived from an EMBL/GenBank/DDBJ whole genome shotgun (WGS) entry which is preliminary data.</text>
</comment>
<organism evidence="2 3">
    <name type="scientific">Halolamina litorea</name>
    <dbReference type="NCBI Taxonomy" id="1515593"/>
    <lineage>
        <taxon>Archaea</taxon>
        <taxon>Methanobacteriati</taxon>
        <taxon>Methanobacteriota</taxon>
        <taxon>Stenosarchaea group</taxon>
        <taxon>Halobacteria</taxon>
        <taxon>Halobacteriales</taxon>
        <taxon>Haloferacaceae</taxon>
    </lineage>
</organism>
<dbReference type="Pfam" id="PF12804">
    <property type="entry name" value="NTP_transf_3"/>
    <property type="match status" value="1"/>
</dbReference>
<dbReference type="PANTHER" id="PTHR43777">
    <property type="entry name" value="MOLYBDENUM COFACTOR CYTIDYLYLTRANSFERASE"/>
    <property type="match status" value="1"/>
</dbReference>
<dbReference type="AlphaFoldDB" id="A0ABD6BN69"/>
<evidence type="ECO:0000259" key="1">
    <source>
        <dbReference type="Pfam" id="PF12804"/>
    </source>
</evidence>
<dbReference type="EMBL" id="JBHUCZ010000001">
    <property type="protein sequence ID" value="MFD1566451.1"/>
    <property type="molecule type" value="Genomic_DNA"/>
</dbReference>
<dbReference type="InterPro" id="IPR029044">
    <property type="entry name" value="Nucleotide-diphossugar_trans"/>
</dbReference>
<keyword evidence="2" id="KW-0808">Transferase</keyword>
<reference evidence="2 3" key="1">
    <citation type="journal article" date="2019" name="Int. J. Syst. Evol. Microbiol.">
        <title>The Global Catalogue of Microorganisms (GCM) 10K type strain sequencing project: providing services to taxonomists for standard genome sequencing and annotation.</title>
        <authorList>
            <consortium name="The Broad Institute Genomics Platform"/>
            <consortium name="The Broad Institute Genome Sequencing Center for Infectious Disease"/>
            <person name="Wu L."/>
            <person name="Ma J."/>
        </authorList>
    </citation>
    <scope>NUCLEOTIDE SEQUENCE [LARGE SCALE GENOMIC DNA]</scope>
    <source>
        <strain evidence="2 3">CGMCC 1.12859</strain>
    </source>
</reference>
<dbReference type="SUPFAM" id="SSF53448">
    <property type="entry name" value="Nucleotide-diphospho-sugar transferases"/>
    <property type="match status" value="1"/>
</dbReference>
<dbReference type="RefSeq" id="WP_267645730.1">
    <property type="nucleotide sequence ID" value="NZ_JANHGR010000001.1"/>
</dbReference>
<dbReference type="PANTHER" id="PTHR43777:SF1">
    <property type="entry name" value="MOLYBDENUM COFACTOR CYTIDYLYLTRANSFERASE"/>
    <property type="match status" value="1"/>
</dbReference>
<dbReference type="GO" id="GO:0016779">
    <property type="term" value="F:nucleotidyltransferase activity"/>
    <property type="evidence" value="ECO:0007669"/>
    <property type="project" value="UniProtKB-ARBA"/>
</dbReference>
<dbReference type="CDD" id="cd04182">
    <property type="entry name" value="GT_2_like_f"/>
    <property type="match status" value="1"/>
</dbReference>
<accession>A0ABD6BN69</accession>